<evidence type="ECO:0000313" key="3">
    <source>
        <dbReference type="EMBL" id="MBF9134116.1"/>
    </source>
</evidence>
<feature type="transmembrane region" description="Helical" evidence="1">
    <location>
        <begin position="57"/>
        <end position="78"/>
    </location>
</feature>
<dbReference type="Proteomes" id="UP000638560">
    <property type="component" value="Unassembled WGS sequence"/>
</dbReference>
<evidence type="ECO:0000313" key="4">
    <source>
        <dbReference type="Proteomes" id="UP000638560"/>
    </source>
</evidence>
<keyword evidence="1" id="KW-0812">Transmembrane</keyword>
<keyword evidence="1" id="KW-1133">Transmembrane helix</keyword>
<dbReference type="EMBL" id="JADPUN010000319">
    <property type="protein sequence ID" value="MBF9134116.1"/>
    <property type="molecule type" value="Genomic_DNA"/>
</dbReference>
<reference evidence="3 4" key="1">
    <citation type="submission" date="2020-11" db="EMBL/GenBank/DDBJ databases">
        <title>A novel isolate from a Black sea contaminated sediment with potential to produce alkanes: Plantactinospora alkalitolerans sp. nov.</title>
        <authorList>
            <person name="Carro L."/>
            <person name="Veyisoglu A."/>
            <person name="Guven K."/>
            <person name="Schumann P."/>
            <person name="Klenk H.-P."/>
            <person name="Sahin N."/>
        </authorList>
    </citation>
    <scope>NUCLEOTIDE SEQUENCE [LARGE SCALE GENOMIC DNA]</scope>
    <source>
        <strain evidence="3 4">S1510</strain>
    </source>
</reference>
<organism evidence="3 4">
    <name type="scientific">Plantactinospora alkalitolerans</name>
    <dbReference type="NCBI Taxonomy" id="2789879"/>
    <lineage>
        <taxon>Bacteria</taxon>
        <taxon>Bacillati</taxon>
        <taxon>Actinomycetota</taxon>
        <taxon>Actinomycetes</taxon>
        <taxon>Micromonosporales</taxon>
        <taxon>Micromonosporaceae</taxon>
        <taxon>Plantactinospora</taxon>
    </lineage>
</organism>
<sequence>MRLVNRLAALALALALLGGGLLLIAEVVTVALNRPSLVVDRTGWYDTLTTVRLENAWVRTVVIGLGVLGLLILAGQLLRWKPDRLPTRLADGWHLQRRSVERQLAIAADAVPGVASASARVRRDGIGWRTRIRAVGADSSRTEVENAIRHELERLGASADDSVGVEMVRSGTRSADPGVRA</sequence>
<keyword evidence="1" id="KW-0472">Membrane</keyword>
<comment type="caution">
    <text evidence="3">The sequence shown here is derived from an EMBL/GenBank/DDBJ whole genome shotgun (WGS) entry which is preliminary data.</text>
</comment>
<evidence type="ECO:0000256" key="1">
    <source>
        <dbReference type="SAM" id="Phobius"/>
    </source>
</evidence>
<dbReference type="InterPro" id="IPR046253">
    <property type="entry name" value="DUF6286"/>
</dbReference>
<proteinExistence type="predicted"/>
<dbReference type="Pfam" id="PF19803">
    <property type="entry name" value="DUF6286"/>
    <property type="match status" value="1"/>
</dbReference>
<protein>
    <recommendedName>
        <fullName evidence="2">DUF6286 domain-containing protein</fullName>
    </recommendedName>
</protein>
<gene>
    <name evidence="3" type="ORF">I0C86_35035</name>
</gene>
<dbReference type="RefSeq" id="WP_196205603.1">
    <property type="nucleotide sequence ID" value="NZ_JADPUN010000319.1"/>
</dbReference>
<accession>A0ABS0H736</accession>
<feature type="domain" description="DUF6286" evidence="2">
    <location>
        <begin position="67"/>
        <end position="166"/>
    </location>
</feature>
<evidence type="ECO:0000259" key="2">
    <source>
        <dbReference type="Pfam" id="PF19803"/>
    </source>
</evidence>
<keyword evidence="4" id="KW-1185">Reference proteome</keyword>
<name>A0ABS0H736_9ACTN</name>